<evidence type="ECO:0000313" key="8">
    <source>
        <dbReference type="EMBL" id="KKU22253.1"/>
    </source>
</evidence>
<dbReference type="InterPro" id="IPR013325">
    <property type="entry name" value="RNA_pol_sigma_r2"/>
</dbReference>
<protein>
    <submittedName>
        <fullName evidence="8">RNA polymerase, sigma-24 subunit, ECF subfamily</fullName>
    </submittedName>
</protein>
<dbReference type="InterPro" id="IPR007627">
    <property type="entry name" value="RNA_pol_sigma70_r2"/>
</dbReference>
<keyword evidence="4" id="KW-0238">DNA-binding</keyword>
<keyword evidence="2" id="KW-0805">Transcription regulation</keyword>
<dbReference type="Gene3D" id="1.10.1740.10">
    <property type="match status" value="1"/>
</dbReference>
<dbReference type="InterPro" id="IPR013324">
    <property type="entry name" value="RNA_pol_sigma_r3/r4-like"/>
</dbReference>
<dbReference type="EMBL" id="LCLU01000014">
    <property type="protein sequence ID" value="KKU22253.1"/>
    <property type="molecule type" value="Genomic_DNA"/>
</dbReference>
<feature type="domain" description="RNA polymerase sigma factor 70 region 4 type 2" evidence="7">
    <location>
        <begin position="131"/>
        <end position="179"/>
    </location>
</feature>
<keyword evidence="5" id="KW-0804">Transcription</keyword>
<dbReference type="GO" id="GO:0016987">
    <property type="term" value="F:sigma factor activity"/>
    <property type="evidence" value="ECO:0007669"/>
    <property type="project" value="UniProtKB-KW"/>
</dbReference>
<dbReference type="NCBIfam" id="TIGR02937">
    <property type="entry name" value="sigma70-ECF"/>
    <property type="match status" value="1"/>
</dbReference>
<dbReference type="Pfam" id="PF08281">
    <property type="entry name" value="Sigma70_r4_2"/>
    <property type="match status" value="1"/>
</dbReference>
<evidence type="ECO:0000256" key="3">
    <source>
        <dbReference type="ARBA" id="ARBA00023082"/>
    </source>
</evidence>
<evidence type="ECO:0000259" key="6">
    <source>
        <dbReference type="Pfam" id="PF04542"/>
    </source>
</evidence>
<dbReference type="Proteomes" id="UP000034569">
    <property type="component" value="Unassembled WGS sequence"/>
</dbReference>
<dbReference type="InterPro" id="IPR013249">
    <property type="entry name" value="RNA_pol_sigma70_r4_t2"/>
</dbReference>
<keyword evidence="3" id="KW-0731">Sigma factor</keyword>
<dbReference type="SUPFAM" id="SSF88659">
    <property type="entry name" value="Sigma3 and sigma4 domains of RNA polymerase sigma factors"/>
    <property type="match status" value="1"/>
</dbReference>
<dbReference type="PANTHER" id="PTHR43133">
    <property type="entry name" value="RNA POLYMERASE ECF-TYPE SIGMA FACTO"/>
    <property type="match status" value="1"/>
</dbReference>
<dbReference type="Gene3D" id="1.10.10.10">
    <property type="entry name" value="Winged helix-like DNA-binding domain superfamily/Winged helix DNA-binding domain"/>
    <property type="match status" value="1"/>
</dbReference>
<comment type="caution">
    <text evidence="8">The sequence shown here is derived from an EMBL/GenBank/DDBJ whole genome shotgun (WGS) entry which is preliminary data.</text>
</comment>
<evidence type="ECO:0000256" key="2">
    <source>
        <dbReference type="ARBA" id="ARBA00023015"/>
    </source>
</evidence>
<evidence type="ECO:0000256" key="1">
    <source>
        <dbReference type="ARBA" id="ARBA00010641"/>
    </source>
</evidence>
<dbReference type="CDD" id="cd06171">
    <property type="entry name" value="Sigma70_r4"/>
    <property type="match status" value="1"/>
</dbReference>
<name>A0A0G1QWS8_9BACT</name>
<dbReference type="GO" id="GO:0003677">
    <property type="term" value="F:DNA binding"/>
    <property type="evidence" value="ECO:0007669"/>
    <property type="project" value="UniProtKB-KW"/>
</dbReference>
<dbReference type="AlphaFoldDB" id="A0A0G1QWS8"/>
<dbReference type="Pfam" id="PF04542">
    <property type="entry name" value="Sigma70_r2"/>
    <property type="match status" value="1"/>
</dbReference>
<gene>
    <name evidence="8" type="ORF">UX33_C0014G0021</name>
</gene>
<dbReference type="InterPro" id="IPR014284">
    <property type="entry name" value="RNA_pol_sigma-70_dom"/>
</dbReference>
<comment type="similarity">
    <text evidence="1">Belongs to the sigma-70 factor family. ECF subfamily.</text>
</comment>
<evidence type="ECO:0000259" key="7">
    <source>
        <dbReference type="Pfam" id="PF08281"/>
    </source>
</evidence>
<evidence type="ECO:0000256" key="5">
    <source>
        <dbReference type="ARBA" id="ARBA00023163"/>
    </source>
</evidence>
<dbReference type="SUPFAM" id="SSF88946">
    <property type="entry name" value="Sigma2 domain of RNA polymerase sigma factors"/>
    <property type="match status" value="1"/>
</dbReference>
<dbReference type="GO" id="GO:0006352">
    <property type="term" value="P:DNA-templated transcription initiation"/>
    <property type="evidence" value="ECO:0007669"/>
    <property type="project" value="InterPro"/>
</dbReference>
<organism evidence="8 9">
    <name type="scientific">Candidatus Azambacteria bacterium GW2011_GWC1_46_13</name>
    <dbReference type="NCBI Taxonomy" id="1618619"/>
    <lineage>
        <taxon>Bacteria</taxon>
        <taxon>Candidatus Azamiibacteriota</taxon>
    </lineage>
</organism>
<sequence length="193" mass="22447">METEKRDEQLVSQYLAGDEKSLEILIRRYLKPIHGFAYRYAGNARDAEDATQETFLRVWHNLKKFDRQKKFKTWIFTIARNVSIDLLRKKHGTVPFSKFENDERDNPFLETLADVSPLPDELSERNGLVAALAMAVEALSPKYRKVVLLRHGDNFTFREIGESLGEPLHTIKSRYRRAVIMLKKALSNSWGSY</sequence>
<evidence type="ECO:0000313" key="9">
    <source>
        <dbReference type="Proteomes" id="UP000034569"/>
    </source>
</evidence>
<dbReference type="InterPro" id="IPR036388">
    <property type="entry name" value="WH-like_DNA-bd_sf"/>
</dbReference>
<evidence type="ECO:0000256" key="4">
    <source>
        <dbReference type="ARBA" id="ARBA00023125"/>
    </source>
</evidence>
<feature type="domain" description="RNA polymerase sigma-70 region 2" evidence="6">
    <location>
        <begin position="25"/>
        <end position="90"/>
    </location>
</feature>
<dbReference type="PANTHER" id="PTHR43133:SF8">
    <property type="entry name" value="RNA POLYMERASE SIGMA FACTOR HI_1459-RELATED"/>
    <property type="match status" value="1"/>
</dbReference>
<dbReference type="InterPro" id="IPR039425">
    <property type="entry name" value="RNA_pol_sigma-70-like"/>
</dbReference>
<proteinExistence type="inferred from homology"/>
<accession>A0A0G1QWS8</accession>
<reference evidence="8 9" key="1">
    <citation type="journal article" date="2015" name="Nature">
        <title>rRNA introns, odd ribosomes, and small enigmatic genomes across a large radiation of phyla.</title>
        <authorList>
            <person name="Brown C.T."/>
            <person name="Hug L.A."/>
            <person name="Thomas B.C."/>
            <person name="Sharon I."/>
            <person name="Castelle C.J."/>
            <person name="Singh A."/>
            <person name="Wilkins M.J."/>
            <person name="Williams K.H."/>
            <person name="Banfield J.F."/>
        </authorList>
    </citation>
    <scope>NUCLEOTIDE SEQUENCE [LARGE SCALE GENOMIC DNA]</scope>
</reference>